<evidence type="ECO:0008006" key="3">
    <source>
        <dbReference type="Google" id="ProtNLM"/>
    </source>
</evidence>
<organism evidence="1 2">
    <name type="scientific">Vibrio qinghaiensis</name>
    <dbReference type="NCBI Taxonomy" id="2025808"/>
    <lineage>
        <taxon>Bacteria</taxon>
        <taxon>Pseudomonadati</taxon>
        <taxon>Pseudomonadota</taxon>
        <taxon>Gammaproteobacteria</taxon>
        <taxon>Vibrionales</taxon>
        <taxon>Vibrionaceae</taxon>
        <taxon>Vibrio</taxon>
    </lineage>
</organism>
<dbReference type="AlphaFoldDB" id="A0A223N0F1"/>
<dbReference type="SUPFAM" id="SSF51161">
    <property type="entry name" value="Trimeric LpxA-like enzymes"/>
    <property type="match status" value="1"/>
</dbReference>
<proteinExistence type="predicted"/>
<accession>A0A223N0F1</accession>
<gene>
    <name evidence="1" type="ORF">CCZ37_12295</name>
</gene>
<dbReference type="Proteomes" id="UP000215148">
    <property type="component" value="Chromosome 1"/>
</dbReference>
<dbReference type="EMBL" id="CP022741">
    <property type="protein sequence ID" value="ASU23321.1"/>
    <property type="molecule type" value="Genomic_DNA"/>
</dbReference>
<evidence type="ECO:0000313" key="2">
    <source>
        <dbReference type="Proteomes" id="UP000215148"/>
    </source>
</evidence>
<dbReference type="InterPro" id="IPR011004">
    <property type="entry name" value="Trimer_LpxA-like_sf"/>
</dbReference>
<dbReference type="KEGG" id="vqi:CCZ37_12295"/>
<dbReference type="PANTHER" id="PTHR23416:SF78">
    <property type="entry name" value="LIPOPOLYSACCHARIDE BIOSYNTHESIS O-ACETYL TRANSFERASE WBBJ-RELATED"/>
    <property type="match status" value="1"/>
</dbReference>
<dbReference type="PANTHER" id="PTHR23416">
    <property type="entry name" value="SIALIC ACID SYNTHASE-RELATED"/>
    <property type="match status" value="1"/>
</dbReference>
<keyword evidence="2" id="KW-1185">Reference proteome</keyword>
<dbReference type="RefSeq" id="WP_094500652.1">
    <property type="nucleotide sequence ID" value="NZ_CAWNHI010000001.1"/>
</dbReference>
<protein>
    <recommendedName>
        <fullName evidence="3">Acyltransferase</fullName>
    </recommendedName>
</protein>
<dbReference type="Gene3D" id="2.160.10.10">
    <property type="entry name" value="Hexapeptide repeat proteins"/>
    <property type="match status" value="1"/>
</dbReference>
<dbReference type="CDD" id="cd04647">
    <property type="entry name" value="LbH_MAT_like"/>
    <property type="match status" value="1"/>
</dbReference>
<name>A0A223N0F1_9VIBR</name>
<evidence type="ECO:0000313" key="1">
    <source>
        <dbReference type="EMBL" id="ASU23321.1"/>
    </source>
</evidence>
<sequence length="209" mass="23681">MLRKRIMIIINKAFIEDGFIHYVKVCLDLILFQLIYKRIYKKCFLFYGDNIRWGKHGHFRLIPNSIRISGSDLIYISDNVQIDEGVYLQAHPGGEGVFIGDSVRINAFSHVQAYSKIHIEDYTLIAPYTHINSGNHGFVEKDKPIMYQGHIPSEKIFIGKGSWLGHSSTLLGGANIPPYSVVGANTVVTKKYEERCVIIGSPSRIILIK</sequence>
<reference evidence="1 2" key="1">
    <citation type="submission" date="2017-08" db="EMBL/GenBank/DDBJ databases">
        <title>The Vibrio qinghaiensis sp.-Q67 is a luminous bacteria isolated firstly from Qinghai lake, Qinghai province, China, which has been proved to be very sensitive to detect environmental and food pollutants. Therefore, complete genome analysis of V. qinghaiensis sp.-Q67 highlights the potential application of this strain on detection of hazards in the contaminated environments.</title>
        <authorList>
            <person name="Gong L."/>
        </authorList>
    </citation>
    <scope>NUCLEOTIDE SEQUENCE [LARGE SCALE GENOMIC DNA]</scope>
    <source>
        <strain evidence="1 2">Q67</strain>
    </source>
</reference>
<dbReference type="InterPro" id="IPR051159">
    <property type="entry name" value="Hexapeptide_acetyltransf"/>
</dbReference>